<accession>A0ABP5MCH0</accession>
<evidence type="ECO:0000256" key="1">
    <source>
        <dbReference type="SAM" id="MobiDB-lite"/>
    </source>
</evidence>
<dbReference type="EMBL" id="BAAAQT010000005">
    <property type="protein sequence ID" value="GAA2172149.1"/>
    <property type="molecule type" value="Genomic_DNA"/>
</dbReference>
<evidence type="ECO:0000313" key="3">
    <source>
        <dbReference type="Proteomes" id="UP001501599"/>
    </source>
</evidence>
<gene>
    <name evidence="2" type="ORF">GCM10009846_08950</name>
</gene>
<name>A0ABP5MCH0_9MICO</name>
<evidence type="ECO:0008006" key="4">
    <source>
        <dbReference type="Google" id="ProtNLM"/>
    </source>
</evidence>
<sequence length="143" mass="15857">MRVAQAMRISHRRPRPTVPAVSMVPPTLAAMTLRPVEWEIRHPLSGELVAIVRVVALGARHEWYARAVTPEDDRARRTLIGYWGSPDEAHQGVLALHERRTGRSLAPGGEGAPSVPLVPMKPPPDEQRQRGMAARPRRHAARA</sequence>
<proteinExistence type="predicted"/>
<evidence type="ECO:0000313" key="2">
    <source>
        <dbReference type="EMBL" id="GAA2172149.1"/>
    </source>
</evidence>
<protein>
    <recommendedName>
        <fullName evidence="4">Transposase</fullName>
    </recommendedName>
</protein>
<dbReference type="Proteomes" id="UP001501599">
    <property type="component" value="Unassembled WGS sequence"/>
</dbReference>
<keyword evidence="3" id="KW-1185">Reference proteome</keyword>
<comment type="caution">
    <text evidence="2">The sequence shown here is derived from an EMBL/GenBank/DDBJ whole genome shotgun (WGS) entry which is preliminary data.</text>
</comment>
<feature type="region of interest" description="Disordered" evidence="1">
    <location>
        <begin position="99"/>
        <end position="143"/>
    </location>
</feature>
<organism evidence="2 3">
    <name type="scientific">Agrococcus versicolor</name>
    <dbReference type="NCBI Taxonomy" id="501482"/>
    <lineage>
        <taxon>Bacteria</taxon>
        <taxon>Bacillati</taxon>
        <taxon>Actinomycetota</taxon>
        <taxon>Actinomycetes</taxon>
        <taxon>Micrococcales</taxon>
        <taxon>Microbacteriaceae</taxon>
        <taxon>Agrococcus</taxon>
    </lineage>
</organism>
<reference evidence="3" key="1">
    <citation type="journal article" date="2019" name="Int. J. Syst. Evol. Microbiol.">
        <title>The Global Catalogue of Microorganisms (GCM) 10K type strain sequencing project: providing services to taxonomists for standard genome sequencing and annotation.</title>
        <authorList>
            <consortium name="The Broad Institute Genomics Platform"/>
            <consortium name="The Broad Institute Genome Sequencing Center for Infectious Disease"/>
            <person name="Wu L."/>
            <person name="Ma J."/>
        </authorList>
    </citation>
    <scope>NUCLEOTIDE SEQUENCE [LARGE SCALE GENOMIC DNA]</scope>
    <source>
        <strain evidence="3">JCM 16026</strain>
    </source>
</reference>